<accession>A0A1I5BPM5</accession>
<organism evidence="1 2">
    <name type="scientific">Nitrosospira briensis</name>
    <dbReference type="NCBI Taxonomy" id="35799"/>
    <lineage>
        <taxon>Bacteria</taxon>
        <taxon>Pseudomonadati</taxon>
        <taxon>Pseudomonadota</taxon>
        <taxon>Betaproteobacteria</taxon>
        <taxon>Nitrosomonadales</taxon>
        <taxon>Nitrosomonadaceae</taxon>
        <taxon>Nitrosospira</taxon>
    </lineage>
</organism>
<name>A0A1I5BPM5_9PROT</name>
<dbReference type="EMBL" id="FOVJ01000003">
    <property type="protein sequence ID" value="SFN76556.1"/>
    <property type="molecule type" value="Genomic_DNA"/>
</dbReference>
<dbReference type="Proteomes" id="UP000183107">
    <property type="component" value="Unassembled WGS sequence"/>
</dbReference>
<evidence type="ECO:0000313" key="2">
    <source>
        <dbReference type="Proteomes" id="UP000183107"/>
    </source>
</evidence>
<keyword evidence="2" id="KW-1185">Reference proteome</keyword>
<proteinExistence type="predicted"/>
<protein>
    <submittedName>
        <fullName evidence="1">Uncharacterized protein</fullName>
    </submittedName>
</protein>
<sequence length="40" mass="4580">MQERLKRQLDDEKKMLSTLGDAERIGIISHACSRFGFLSV</sequence>
<gene>
    <name evidence="1" type="ORF">SAMN05216386_1761</name>
</gene>
<reference evidence="2" key="1">
    <citation type="submission" date="2016-10" db="EMBL/GenBank/DDBJ databases">
        <authorList>
            <person name="Varghese N."/>
        </authorList>
    </citation>
    <scope>NUCLEOTIDE SEQUENCE [LARGE SCALE GENOMIC DNA]</scope>
    <source>
        <strain evidence="2">Nsp8</strain>
    </source>
</reference>
<dbReference type="AlphaFoldDB" id="A0A1I5BPM5"/>
<evidence type="ECO:0000313" key="1">
    <source>
        <dbReference type="EMBL" id="SFN76556.1"/>
    </source>
</evidence>